<dbReference type="SUPFAM" id="SSF52151">
    <property type="entry name" value="FabD/lysophospholipase-like"/>
    <property type="match status" value="2"/>
</dbReference>
<dbReference type="InterPro" id="IPR016035">
    <property type="entry name" value="Acyl_Trfase/lysoPLipase"/>
</dbReference>
<feature type="active site" description="Proton acceptor" evidence="2">
    <location>
        <position position="218"/>
    </location>
</feature>
<evidence type="ECO:0000256" key="4">
    <source>
        <dbReference type="SAM" id="Phobius"/>
    </source>
</evidence>
<dbReference type="InterPro" id="IPR033562">
    <property type="entry name" value="PLPL"/>
</dbReference>
<evidence type="ECO:0000256" key="3">
    <source>
        <dbReference type="SAM" id="MobiDB-lite"/>
    </source>
</evidence>
<reference evidence="7" key="1">
    <citation type="submission" date="2025-08" db="UniProtKB">
        <authorList>
            <consortium name="RefSeq"/>
        </authorList>
    </citation>
    <scope>IDENTIFICATION</scope>
</reference>
<dbReference type="GO" id="GO:0004806">
    <property type="term" value="F:triacylglycerol lipase activity"/>
    <property type="evidence" value="ECO:0007669"/>
    <property type="project" value="TreeGrafter"/>
</dbReference>
<dbReference type="GO" id="GO:0019433">
    <property type="term" value="P:triglyceride catabolic process"/>
    <property type="evidence" value="ECO:0007669"/>
    <property type="project" value="TreeGrafter"/>
</dbReference>
<dbReference type="KEGG" id="asn:102387599"/>
<dbReference type="Proteomes" id="UP000189705">
    <property type="component" value="Unplaced"/>
</dbReference>
<feature type="transmembrane region" description="Helical" evidence="4">
    <location>
        <begin position="13"/>
        <end position="32"/>
    </location>
</feature>
<evidence type="ECO:0000256" key="1">
    <source>
        <dbReference type="ARBA" id="ARBA00023098"/>
    </source>
</evidence>
<keyword evidence="4" id="KW-0812">Transmembrane</keyword>
<dbReference type="InterPro" id="IPR002641">
    <property type="entry name" value="PNPLA_dom"/>
</dbReference>
<dbReference type="InParanoid" id="A0A1U8DEJ8"/>
<dbReference type="GO" id="GO:0055088">
    <property type="term" value="P:lipid homeostasis"/>
    <property type="evidence" value="ECO:0007669"/>
    <property type="project" value="TreeGrafter"/>
</dbReference>
<evidence type="ECO:0000259" key="5">
    <source>
        <dbReference type="PROSITE" id="PS51635"/>
    </source>
</evidence>
<dbReference type="eggNOG" id="KOG3773">
    <property type="taxonomic scope" value="Eukaryota"/>
</dbReference>
<sequence length="379" mass="42039">MAEEDAKHAPFSIFFKGCGFLMFYQMGVMKALQELAPEILRSASKIYGTSSGALIATLVTCGCEIGCGFLMFYQMGVMKALQELAPEILRSASKIYGTSSGALIATLVTCGCEIDAVVGYMTETVKNMEGSILRYLYPNNRVILNIQKALEKCLPDNAHQLASRRLHIFLTQVSGLQNVVVSEFSSKEEIIQAVSCSCFIPVYNGYIPPSFQGVRYIDGALSSPKALFHKTMITVSGFAFDNDICPRDNPGTYLSVYTLQQLFQMSPGNLKRLVCCFFPPSRLVVHEFILQGYHDAGFYLERNREFGIDYLARNTTLPLASESHKKCLSQTSGGSWNQNPSTRILTSTDAAFKDLTRQHGAMSRAENETEEKTQQLPLY</sequence>
<dbReference type="AlphaFoldDB" id="A0A1U8DEJ8"/>
<keyword evidence="2" id="KW-0378">Hydrolase</keyword>
<evidence type="ECO:0000313" key="7">
    <source>
        <dbReference type="RefSeq" id="XP_014376134.1"/>
    </source>
</evidence>
<dbReference type="OrthoDB" id="197155at2759"/>
<dbReference type="GeneID" id="102387599"/>
<keyword evidence="4" id="KW-1133">Transmembrane helix</keyword>
<evidence type="ECO:0000256" key="2">
    <source>
        <dbReference type="PROSITE-ProRule" id="PRU01161"/>
    </source>
</evidence>
<dbReference type="PANTHER" id="PTHR12406">
    <property type="entry name" value="CALCIUM-INDEPENDENT PHOSPHOLIPASE A2 IPLA2 -RELATED"/>
    <property type="match status" value="1"/>
</dbReference>
<feature type="short sequence motif" description="GXSXG" evidence="2">
    <location>
        <begin position="97"/>
        <end position="101"/>
    </location>
</feature>
<dbReference type="GO" id="GO:0005811">
    <property type="term" value="C:lipid droplet"/>
    <property type="evidence" value="ECO:0007669"/>
    <property type="project" value="TreeGrafter"/>
</dbReference>
<dbReference type="Gene3D" id="3.40.1090.10">
    <property type="entry name" value="Cytosolic phospholipase A2 catalytic domain"/>
    <property type="match status" value="2"/>
</dbReference>
<protein>
    <submittedName>
        <fullName evidence="7">Patatin-like phospholipase domain-containing protein 1</fullName>
    </submittedName>
</protein>
<feature type="transmembrane region" description="Helical" evidence="4">
    <location>
        <begin position="53"/>
        <end position="73"/>
    </location>
</feature>
<accession>A0A1U8DEJ8</accession>
<dbReference type="PANTHER" id="PTHR12406:SF23">
    <property type="entry name" value="OMEGA-HYDROXYCERAMIDE TRANSACYLASE"/>
    <property type="match status" value="1"/>
</dbReference>
<feature type="region of interest" description="Disordered" evidence="3">
    <location>
        <begin position="358"/>
        <end position="379"/>
    </location>
</feature>
<keyword evidence="6" id="KW-1185">Reference proteome</keyword>
<name>A0A1U8DEJ8_ALLSI</name>
<organism evidence="6 7">
    <name type="scientific">Alligator sinensis</name>
    <name type="common">Chinese alligator</name>
    <dbReference type="NCBI Taxonomy" id="38654"/>
    <lineage>
        <taxon>Eukaryota</taxon>
        <taxon>Metazoa</taxon>
        <taxon>Chordata</taxon>
        <taxon>Craniata</taxon>
        <taxon>Vertebrata</taxon>
        <taxon>Euteleostomi</taxon>
        <taxon>Archelosauria</taxon>
        <taxon>Archosauria</taxon>
        <taxon>Crocodylia</taxon>
        <taxon>Alligatoridae</taxon>
        <taxon>Alligatorinae</taxon>
        <taxon>Alligator</taxon>
    </lineage>
</organism>
<keyword evidence="2" id="KW-0442">Lipid degradation</keyword>
<dbReference type="GO" id="GO:0016020">
    <property type="term" value="C:membrane"/>
    <property type="evidence" value="ECO:0007669"/>
    <property type="project" value="TreeGrafter"/>
</dbReference>
<dbReference type="PROSITE" id="PS51635">
    <property type="entry name" value="PNPLA"/>
    <property type="match status" value="1"/>
</dbReference>
<evidence type="ECO:0000313" key="6">
    <source>
        <dbReference type="Proteomes" id="UP000189705"/>
    </source>
</evidence>
<keyword evidence="1 2" id="KW-0443">Lipid metabolism</keyword>
<feature type="active site" description="Nucleophile" evidence="2">
    <location>
        <position position="99"/>
    </location>
</feature>
<dbReference type="RefSeq" id="XP_014376134.1">
    <property type="nucleotide sequence ID" value="XM_014520648.1"/>
</dbReference>
<feature type="domain" description="PNPLA" evidence="5">
    <location>
        <begin position="62"/>
        <end position="231"/>
    </location>
</feature>
<gene>
    <name evidence="7" type="primary">LOC102387599</name>
</gene>
<comment type="caution">
    <text evidence="2">Lacks conserved residue(s) required for the propagation of feature annotation.</text>
</comment>
<feature type="short sequence motif" description="DGA/G" evidence="2">
    <location>
        <begin position="218"/>
        <end position="220"/>
    </location>
</feature>
<dbReference type="Pfam" id="PF01734">
    <property type="entry name" value="Patatin"/>
    <property type="match status" value="2"/>
</dbReference>
<dbReference type="GO" id="GO:0005737">
    <property type="term" value="C:cytoplasm"/>
    <property type="evidence" value="ECO:0007669"/>
    <property type="project" value="TreeGrafter"/>
</dbReference>
<proteinExistence type="predicted"/>
<keyword evidence="4" id="KW-0472">Membrane</keyword>